<sequence length="595" mass="62913">MFAADLPIFQAPVLNWFALTPYLIVFGAAVIGVLVEAFAPARSRRPVQIALLLAAQIAALIMVVWHAARLQSLTSQQIERADVFPAGTALAIDPLSSVIQVILLVASIFASLVMIDRTTAHQDPFAPSAAAIPGSRYEEDARSQGIEQTEVFPLLLFTIGGMLVFPAAGDWVTMFVALEVFSLPLYALTAMARRRRLLSQEASFKYFTLGAFSSALFLFGIALMYGFTQSIDLLAPSAVVQQGVASGTFSDNSVLYFAGIALILVGIFFKIGAAPFHAWTPDVYQGAPTPITGFMAACTKIAAFGVLTRILIFCVNATTEQVFNVIAPVVAGVAIATMLVGAIMAITQTNMVRMLAYSSIGHAGFLLIPLTSLGPHSLRALAFYLLTYSFATIGAFAVVMLVRERTASGEVTGEASHIGQWAGLARRSPLLAGSMTIFLLSFAGVPLTAGFIAKFQAFAPAVYEQAWPVVIVAILASAISLFVYIRLIVLMFFVAPAEERDQHSDATVPSPNNADPAEVPDAQLASNDTHTSPGARDAQRLSPAKTAVIDADESVGVTAVQSTGPAFAVILVSAALTVILGIIPGPVLDLIASLV</sequence>
<feature type="transmembrane region" description="Helical" evidence="5">
    <location>
        <begin position="151"/>
        <end position="168"/>
    </location>
</feature>
<dbReference type="InterPro" id="IPR001750">
    <property type="entry name" value="ND/Mrp_TM"/>
</dbReference>
<feature type="transmembrane region" description="Helical" evidence="5">
    <location>
        <begin position="291"/>
        <end position="313"/>
    </location>
</feature>
<gene>
    <name evidence="5" type="primary">nuoN</name>
    <name evidence="9" type="ordered locus">Jden_0552</name>
</gene>
<dbReference type="GO" id="GO:0042773">
    <property type="term" value="P:ATP synthesis coupled electron transport"/>
    <property type="evidence" value="ECO:0007669"/>
    <property type="project" value="InterPro"/>
</dbReference>
<dbReference type="Proteomes" id="UP000000628">
    <property type="component" value="Chromosome"/>
</dbReference>
<feature type="transmembrane region" description="Helical" evidence="5">
    <location>
        <begin position="465"/>
        <end position="494"/>
    </location>
</feature>
<dbReference type="GO" id="GO:0005886">
    <property type="term" value="C:plasma membrane"/>
    <property type="evidence" value="ECO:0007669"/>
    <property type="project" value="UniProtKB-SubCell"/>
</dbReference>
<comment type="catalytic activity">
    <reaction evidence="5">
        <text>a quinone + NADH + 5 H(+)(in) = a quinol + NAD(+) + 4 H(+)(out)</text>
        <dbReference type="Rhea" id="RHEA:57888"/>
        <dbReference type="ChEBI" id="CHEBI:15378"/>
        <dbReference type="ChEBI" id="CHEBI:24646"/>
        <dbReference type="ChEBI" id="CHEBI:57540"/>
        <dbReference type="ChEBI" id="CHEBI:57945"/>
        <dbReference type="ChEBI" id="CHEBI:132124"/>
    </reaction>
</comment>
<dbReference type="GO" id="GO:0008137">
    <property type="term" value="F:NADH dehydrogenase (ubiquinone) activity"/>
    <property type="evidence" value="ECO:0007669"/>
    <property type="project" value="InterPro"/>
</dbReference>
<evidence type="ECO:0000256" key="3">
    <source>
        <dbReference type="ARBA" id="ARBA00022989"/>
    </source>
</evidence>
<dbReference type="GO" id="GO:0048038">
    <property type="term" value="F:quinone binding"/>
    <property type="evidence" value="ECO:0007669"/>
    <property type="project" value="UniProtKB-KW"/>
</dbReference>
<keyword evidence="5" id="KW-0874">Quinone</keyword>
<protein>
    <recommendedName>
        <fullName evidence="5">NADH-quinone oxidoreductase subunit N</fullName>
        <ecNumber evidence="5">7.1.1.-</ecNumber>
    </recommendedName>
    <alternativeName>
        <fullName evidence="5">NADH dehydrogenase I subunit N</fullName>
    </alternativeName>
    <alternativeName>
        <fullName evidence="5">NDH-1 subunit N</fullName>
    </alternativeName>
</protein>
<proteinExistence type="inferred from homology"/>
<evidence type="ECO:0000256" key="1">
    <source>
        <dbReference type="ARBA" id="ARBA00004127"/>
    </source>
</evidence>
<evidence type="ECO:0000256" key="4">
    <source>
        <dbReference type="ARBA" id="ARBA00023136"/>
    </source>
</evidence>
<dbReference type="OrthoDB" id="9768329at2"/>
<dbReference type="HOGENOM" id="CLU_007100_1_1_11"/>
<feature type="transmembrane region" description="Helical" evidence="5">
    <location>
        <begin position="47"/>
        <end position="68"/>
    </location>
</feature>
<dbReference type="eggNOG" id="COG1007">
    <property type="taxonomic scope" value="Bacteria"/>
</dbReference>
<evidence type="ECO:0000313" key="9">
    <source>
        <dbReference type="EMBL" id="ACV08216.1"/>
    </source>
</evidence>
<feature type="transmembrane region" description="Helical" evidence="5">
    <location>
        <begin position="381"/>
        <end position="402"/>
    </location>
</feature>
<evidence type="ECO:0000259" key="8">
    <source>
        <dbReference type="Pfam" id="PF00361"/>
    </source>
</evidence>
<evidence type="ECO:0000256" key="6">
    <source>
        <dbReference type="RuleBase" id="RU000320"/>
    </source>
</evidence>
<dbReference type="KEGG" id="jde:Jden_0552"/>
<comment type="subunit">
    <text evidence="5">NDH-1 is composed of 14 different subunits. Subunits NuoA, H, J, K, L, M, N constitute the membrane sector of the complex.</text>
</comment>
<keyword evidence="5" id="KW-1278">Translocase</keyword>
<dbReference type="NCBIfam" id="TIGR01770">
    <property type="entry name" value="NDH_I_N"/>
    <property type="match status" value="1"/>
</dbReference>
<feature type="transmembrane region" description="Helical" evidence="5">
    <location>
        <begin position="430"/>
        <end position="453"/>
    </location>
</feature>
<feature type="domain" description="NADH:quinone oxidoreductase/Mrp antiporter transmembrane" evidence="8">
    <location>
        <begin position="168"/>
        <end position="479"/>
    </location>
</feature>
<dbReference type="GO" id="GO:0050136">
    <property type="term" value="F:NADH dehydrogenase (quinone) (non-electrogenic) activity"/>
    <property type="evidence" value="ECO:0007669"/>
    <property type="project" value="UniProtKB-UniRule"/>
</dbReference>
<dbReference type="PANTHER" id="PTHR22773">
    <property type="entry name" value="NADH DEHYDROGENASE"/>
    <property type="match status" value="1"/>
</dbReference>
<reference evidence="9 10" key="1">
    <citation type="journal article" date="2009" name="Stand. Genomic Sci.">
        <title>Complete genome sequence of Jonesia denitrificans type strain (Prevot 55134).</title>
        <authorList>
            <person name="Pukall R."/>
            <person name="Gehrich-Schroter G."/>
            <person name="Lapidus A."/>
            <person name="Nolan M."/>
            <person name="Glavina Del Rio T."/>
            <person name="Lucas S."/>
            <person name="Chen F."/>
            <person name="Tice H."/>
            <person name="Pitluck S."/>
            <person name="Cheng J.F."/>
            <person name="Copeland A."/>
            <person name="Saunders E."/>
            <person name="Brettin T."/>
            <person name="Detter J.C."/>
            <person name="Bruce D."/>
            <person name="Goodwin L."/>
            <person name="Pati A."/>
            <person name="Ivanova N."/>
            <person name="Mavromatis K."/>
            <person name="Ovchinnikova G."/>
            <person name="Chen A."/>
            <person name="Palaniappan K."/>
            <person name="Land M."/>
            <person name="Hauser L."/>
            <person name="Chang Y.J."/>
            <person name="Jeffries C.D."/>
            <person name="Chain P."/>
            <person name="Goker M."/>
            <person name="Bristow J."/>
            <person name="Eisen J.A."/>
            <person name="Markowitz V."/>
            <person name="Hugenholtz P."/>
            <person name="Kyrpides N.C."/>
            <person name="Klenk H.P."/>
            <person name="Han C."/>
        </authorList>
    </citation>
    <scope>NUCLEOTIDE SEQUENCE [LARGE SCALE GENOMIC DNA]</scope>
    <source>
        <strain evidence="10">ATCC 14870 / DSM 20603 / BCRC 15368 / CIP 55.134 / JCM 11481 / NBRC 15587 / NCTC 10816 / Prevot 55134</strain>
    </source>
</reference>
<keyword evidence="4 5" id="KW-0472">Membrane</keyword>
<keyword evidence="2 5" id="KW-0812">Transmembrane</keyword>
<evidence type="ECO:0000313" key="10">
    <source>
        <dbReference type="Proteomes" id="UP000000628"/>
    </source>
</evidence>
<evidence type="ECO:0000256" key="7">
    <source>
        <dbReference type="SAM" id="MobiDB-lite"/>
    </source>
</evidence>
<feature type="transmembrane region" description="Helical" evidence="5">
    <location>
        <begin position="325"/>
        <end position="347"/>
    </location>
</feature>
<dbReference type="EC" id="7.1.1.-" evidence="5"/>
<dbReference type="STRING" id="471856.Jden_0552"/>
<dbReference type="NCBIfam" id="NF004441">
    <property type="entry name" value="PRK05777.1-4"/>
    <property type="match status" value="1"/>
</dbReference>
<dbReference type="EMBL" id="CP001706">
    <property type="protein sequence ID" value="ACV08216.1"/>
    <property type="molecule type" value="Genomic_DNA"/>
</dbReference>
<keyword evidence="5" id="KW-0520">NAD</keyword>
<dbReference type="Pfam" id="PF00361">
    <property type="entry name" value="Proton_antipo_M"/>
    <property type="match status" value="1"/>
</dbReference>
<feature type="transmembrane region" description="Helical" evidence="5">
    <location>
        <begin position="16"/>
        <end position="35"/>
    </location>
</feature>
<feature type="transmembrane region" description="Helical" evidence="5">
    <location>
        <begin position="566"/>
        <end position="587"/>
    </location>
</feature>
<keyword evidence="5" id="KW-1003">Cell membrane</keyword>
<dbReference type="RefSeq" id="WP_015770845.1">
    <property type="nucleotide sequence ID" value="NC_013174.1"/>
</dbReference>
<comment type="subcellular location">
    <subcellularLocation>
        <location evidence="5">Cell membrane</location>
        <topology evidence="5">Multi-pass membrane protein</topology>
    </subcellularLocation>
    <subcellularLocation>
        <location evidence="1">Endomembrane system</location>
        <topology evidence="1">Multi-pass membrane protein</topology>
    </subcellularLocation>
    <subcellularLocation>
        <location evidence="6">Membrane</location>
        <topology evidence="6">Multi-pass membrane protein</topology>
    </subcellularLocation>
</comment>
<feature type="transmembrane region" description="Helical" evidence="5">
    <location>
        <begin position="97"/>
        <end position="115"/>
    </location>
</feature>
<evidence type="ECO:0000256" key="5">
    <source>
        <dbReference type="HAMAP-Rule" id="MF_00445"/>
    </source>
</evidence>
<comment type="function">
    <text evidence="5">NDH-1 shuttles electrons from NADH, via FMN and iron-sulfur (Fe-S) centers, to quinones in the respiratory chain. The immediate electron acceptor for the enzyme in this species is believed to be a menaquinone. Couples the redox reaction to proton translocation (for every two electrons transferred, four hydrogen ions are translocated across the cytoplasmic membrane), and thus conserves the redox energy in a proton gradient.</text>
</comment>
<keyword evidence="3 5" id="KW-1133">Transmembrane helix</keyword>
<dbReference type="InterPro" id="IPR010096">
    <property type="entry name" value="NADH-Q_OxRdtase_suN/2"/>
</dbReference>
<name>C7R0Q9_JONDD</name>
<dbReference type="HAMAP" id="MF_00445">
    <property type="entry name" value="NDH1_NuoN_1"/>
    <property type="match status" value="1"/>
</dbReference>
<keyword evidence="9" id="KW-0560">Oxidoreductase</keyword>
<dbReference type="GO" id="GO:0012505">
    <property type="term" value="C:endomembrane system"/>
    <property type="evidence" value="ECO:0007669"/>
    <property type="project" value="UniProtKB-SubCell"/>
</dbReference>
<feature type="region of interest" description="Disordered" evidence="7">
    <location>
        <begin position="503"/>
        <end position="542"/>
    </location>
</feature>
<feature type="transmembrane region" description="Helical" evidence="5">
    <location>
        <begin position="204"/>
        <end position="227"/>
    </location>
</feature>
<evidence type="ECO:0000256" key="2">
    <source>
        <dbReference type="ARBA" id="ARBA00022692"/>
    </source>
</evidence>
<organism evidence="9 10">
    <name type="scientific">Jonesia denitrificans (strain ATCC 14870 / DSM 20603 / BCRC 15368 / CIP 55.134 / JCM 11481 / NBRC 15587 / NCTC 10816 / Prevot 55134)</name>
    <name type="common">Listeria denitrificans</name>
    <dbReference type="NCBI Taxonomy" id="471856"/>
    <lineage>
        <taxon>Bacteria</taxon>
        <taxon>Bacillati</taxon>
        <taxon>Actinomycetota</taxon>
        <taxon>Actinomycetes</taxon>
        <taxon>Micrococcales</taxon>
        <taxon>Jonesiaceae</taxon>
        <taxon>Jonesia</taxon>
    </lineage>
</organism>
<feature type="transmembrane region" description="Helical" evidence="5">
    <location>
        <begin position="254"/>
        <end position="279"/>
    </location>
</feature>
<keyword evidence="5" id="KW-0813">Transport</keyword>
<keyword evidence="10" id="KW-1185">Reference proteome</keyword>
<accession>C7R0Q9</accession>
<dbReference type="AlphaFoldDB" id="C7R0Q9"/>
<comment type="similarity">
    <text evidence="5">Belongs to the complex I subunit 2 family.</text>
</comment>